<dbReference type="Gene3D" id="2.170.130.10">
    <property type="entry name" value="TonB-dependent receptor, plug domain"/>
    <property type="match status" value="1"/>
</dbReference>
<sequence>MKFPQKRTALALFAILSSTAFAQNVAVTEKSDEIVFTANKTPTLLSEVGSQTIVINQQEIENRQYHSATEALAAQPGVILSQNSNSGPSSIFVRGANSANTLVLVDGVPLGDPIGTGRTVDFSLLGSLLDVDRIEVLKGPQSSIYGSSAMGGVIQIFTNNLNKPGTRLRLMAGSHGTIQVSATTTGAVGDFRYSLGGLIDNTRGIDISTRENKPAQQYDKDRNKNRQLSGRFNYLLNENFDVDLALTYNNRYSEYDSDFSNYYWDPYNDYNKSKLFTGRLALNGSFFEDQWTSTLSYALTQIHRDNYTSNDIGVWGLPATGSAPAYYRFRGKTQTINFDNELTFYKDFATRFGFAYQKEQGSGSDRVNHSQNTKSIYVEQSLNFADKFFNTVGIRYDKNSIAGSKTTYRLTSRYNFNEMVAIKGSFGTGFTSANVYQLFDTFAGNRDLKPETSKGFDIGVELKPTTNSLIALSYFDTRYKNMFTNDSSTQWKYENLSKAKISGFEIVGSVEINDQWGLSGSYTYLDAKQKKEGGQYKKMLRRPKHQITASVTYKPIEAITLNASGTYYGKRQDEKNNQDIELSSFAVFNIAGSYKINRRFSVDAKIQNLFDKDYEFAKGYRENGRTAYVGMNIDL</sequence>
<comment type="similarity">
    <text evidence="10 11">Belongs to the TonB-dependent receptor family.</text>
</comment>
<dbReference type="InterPro" id="IPR036942">
    <property type="entry name" value="Beta-barrel_TonB_sf"/>
</dbReference>
<evidence type="ECO:0000259" key="14">
    <source>
        <dbReference type="Pfam" id="PF07715"/>
    </source>
</evidence>
<keyword evidence="4 10" id="KW-0812">Transmembrane</keyword>
<evidence type="ECO:0000313" key="15">
    <source>
        <dbReference type="EMBL" id="WZW88063.1"/>
    </source>
</evidence>
<name>A0ABZ3BZU0_9GAMM</name>
<dbReference type="PROSITE" id="PS52016">
    <property type="entry name" value="TONB_DEPENDENT_REC_3"/>
    <property type="match status" value="1"/>
</dbReference>
<dbReference type="Pfam" id="PF00593">
    <property type="entry name" value="TonB_dep_Rec_b-barrel"/>
    <property type="match status" value="1"/>
</dbReference>
<dbReference type="InterPro" id="IPR000531">
    <property type="entry name" value="Beta-barrel_TonB"/>
</dbReference>
<keyword evidence="2 10" id="KW-0813">Transport</keyword>
<evidence type="ECO:0000256" key="12">
    <source>
        <dbReference type="SAM" id="SignalP"/>
    </source>
</evidence>
<keyword evidence="3 10" id="KW-1134">Transmembrane beta strand</keyword>
<dbReference type="EMBL" id="CP150637">
    <property type="protein sequence ID" value="WZW88063.1"/>
    <property type="molecule type" value="Genomic_DNA"/>
</dbReference>
<comment type="subcellular location">
    <subcellularLocation>
        <location evidence="1 10">Cell outer membrane</location>
        <topology evidence="1 10">Multi-pass membrane protein</topology>
    </subcellularLocation>
</comment>
<gene>
    <name evidence="15" type="ORF">WMO13_01370</name>
</gene>
<reference evidence="15 16" key="1">
    <citation type="submission" date="2024-03" db="EMBL/GenBank/DDBJ databases">
        <title>Complete Genome Sequence and Annotation of Ignatzschineria larvae DSM 13226.</title>
        <authorList>
            <person name="Cantrell E."/>
            <person name="Burcham Z.M."/>
        </authorList>
    </citation>
    <scope>NUCLEOTIDE SEQUENCE [LARGE SCALE GENOMIC DNA]</scope>
    <source>
        <strain evidence="15 16">DSM 13226</strain>
    </source>
</reference>
<keyword evidence="15" id="KW-0675">Receptor</keyword>
<dbReference type="Proteomes" id="UP001449178">
    <property type="component" value="Chromosome"/>
</dbReference>
<evidence type="ECO:0000256" key="11">
    <source>
        <dbReference type="RuleBase" id="RU003357"/>
    </source>
</evidence>
<dbReference type="Pfam" id="PF07715">
    <property type="entry name" value="Plug"/>
    <property type="match status" value="1"/>
</dbReference>
<evidence type="ECO:0000256" key="8">
    <source>
        <dbReference type="ARBA" id="ARBA00023136"/>
    </source>
</evidence>
<dbReference type="SUPFAM" id="SSF56935">
    <property type="entry name" value="Porins"/>
    <property type="match status" value="1"/>
</dbReference>
<dbReference type="InterPro" id="IPR012910">
    <property type="entry name" value="Plug_dom"/>
</dbReference>
<evidence type="ECO:0000256" key="9">
    <source>
        <dbReference type="ARBA" id="ARBA00023237"/>
    </source>
</evidence>
<dbReference type="RefSeq" id="WP_026878386.1">
    <property type="nucleotide sequence ID" value="NZ_AZOD01000006.1"/>
</dbReference>
<evidence type="ECO:0000256" key="1">
    <source>
        <dbReference type="ARBA" id="ARBA00004571"/>
    </source>
</evidence>
<accession>A0ABZ3BZU0</accession>
<evidence type="ECO:0000256" key="4">
    <source>
        <dbReference type="ARBA" id="ARBA00022692"/>
    </source>
</evidence>
<proteinExistence type="inferred from homology"/>
<evidence type="ECO:0000256" key="6">
    <source>
        <dbReference type="ARBA" id="ARBA00023065"/>
    </source>
</evidence>
<dbReference type="Gene3D" id="2.40.170.20">
    <property type="entry name" value="TonB-dependent receptor, beta-barrel domain"/>
    <property type="match status" value="1"/>
</dbReference>
<dbReference type="PANTHER" id="PTHR30069">
    <property type="entry name" value="TONB-DEPENDENT OUTER MEMBRANE RECEPTOR"/>
    <property type="match status" value="1"/>
</dbReference>
<keyword evidence="7 11" id="KW-0798">TonB box</keyword>
<evidence type="ECO:0000256" key="2">
    <source>
        <dbReference type="ARBA" id="ARBA00022448"/>
    </source>
</evidence>
<dbReference type="InterPro" id="IPR039426">
    <property type="entry name" value="TonB-dep_rcpt-like"/>
</dbReference>
<keyword evidence="9 10" id="KW-0998">Cell outer membrane</keyword>
<feature type="signal peptide" evidence="12">
    <location>
        <begin position="1"/>
        <end position="22"/>
    </location>
</feature>
<dbReference type="PANTHER" id="PTHR30069:SF53">
    <property type="entry name" value="COLICIN I RECEPTOR-RELATED"/>
    <property type="match status" value="1"/>
</dbReference>
<dbReference type="CDD" id="cd01347">
    <property type="entry name" value="ligand_gated_channel"/>
    <property type="match status" value="1"/>
</dbReference>
<evidence type="ECO:0000256" key="3">
    <source>
        <dbReference type="ARBA" id="ARBA00022452"/>
    </source>
</evidence>
<keyword evidence="16" id="KW-1185">Reference proteome</keyword>
<protein>
    <submittedName>
        <fullName evidence="15">TonB-dependent receptor</fullName>
    </submittedName>
</protein>
<keyword evidence="6" id="KW-0406">Ion transport</keyword>
<evidence type="ECO:0000256" key="5">
    <source>
        <dbReference type="ARBA" id="ARBA00022729"/>
    </source>
</evidence>
<evidence type="ECO:0000256" key="10">
    <source>
        <dbReference type="PROSITE-ProRule" id="PRU01360"/>
    </source>
</evidence>
<feature type="domain" description="TonB-dependent receptor plug" evidence="14">
    <location>
        <begin position="47"/>
        <end position="153"/>
    </location>
</feature>
<evidence type="ECO:0000259" key="13">
    <source>
        <dbReference type="Pfam" id="PF00593"/>
    </source>
</evidence>
<dbReference type="InterPro" id="IPR037066">
    <property type="entry name" value="Plug_dom_sf"/>
</dbReference>
<evidence type="ECO:0000256" key="7">
    <source>
        <dbReference type="ARBA" id="ARBA00023077"/>
    </source>
</evidence>
<feature type="chain" id="PRO_5046291765" evidence="12">
    <location>
        <begin position="23"/>
        <end position="635"/>
    </location>
</feature>
<feature type="domain" description="TonB-dependent receptor-like beta-barrel" evidence="13">
    <location>
        <begin position="213"/>
        <end position="609"/>
    </location>
</feature>
<evidence type="ECO:0000313" key="16">
    <source>
        <dbReference type="Proteomes" id="UP001449178"/>
    </source>
</evidence>
<organism evidence="15 16">
    <name type="scientific">Ignatzschineria larvae DSM 13226</name>
    <dbReference type="NCBI Taxonomy" id="1111732"/>
    <lineage>
        <taxon>Bacteria</taxon>
        <taxon>Pseudomonadati</taxon>
        <taxon>Pseudomonadota</taxon>
        <taxon>Gammaproteobacteria</taxon>
        <taxon>Cardiobacteriales</taxon>
        <taxon>Ignatzschineriaceae</taxon>
        <taxon>Ignatzschineria</taxon>
    </lineage>
</organism>
<keyword evidence="5 12" id="KW-0732">Signal</keyword>
<keyword evidence="8 10" id="KW-0472">Membrane</keyword>